<evidence type="ECO:0000313" key="1">
    <source>
        <dbReference type="EMBL" id="NXM44857.1"/>
    </source>
</evidence>
<name>A0A7L1ATZ7_GYMTI</name>
<evidence type="ECO:0000313" key="2">
    <source>
        <dbReference type="Proteomes" id="UP000579941"/>
    </source>
</evidence>
<dbReference type="Proteomes" id="UP000579941">
    <property type="component" value="Unassembled WGS sequence"/>
</dbReference>
<dbReference type="EMBL" id="VXAZ01005467">
    <property type="protein sequence ID" value="NXM44857.1"/>
    <property type="molecule type" value="Genomic_DNA"/>
</dbReference>
<feature type="non-terminal residue" evidence="1">
    <location>
        <position position="201"/>
    </location>
</feature>
<accession>A0A7L1ATZ7</accession>
<comment type="caution">
    <text evidence="1">The sequence shown here is derived from an EMBL/GenBank/DDBJ whole genome shotgun (WGS) entry which is preliminary data.</text>
</comment>
<sequence>RANVYPTREFLARGRHDVCVRSCRHCGADYETAAHVIGNCPITQDASIKRHNSICETLSCEARKEGWIVFQEPYLKDDQNEIFKPDLIFVKEGKAFVVDVTVRYEHNNSSLKEAAAEKARKYQRLLPQICDLTNATAVEFVAVEFVGFPLGAQGKWHEKNAELLQALGLSKTRQGRIAQALASRALFSFVDIVHTFSSTAR</sequence>
<gene>
    <name evidence="1" type="primary">Po22</name>
    <name evidence="1" type="ORF">GYMTIB_R05750</name>
</gene>
<dbReference type="AlphaFoldDB" id="A0A7L1ATZ7"/>
<keyword evidence="2" id="KW-1185">Reference proteome</keyword>
<proteinExistence type="predicted"/>
<organism evidence="1 2">
    <name type="scientific">Gymnorhina tibicen</name>
    <name type="common">Australian magpie</name>
    <name type="synonym">Cracticus tibicen</name>
    <dbReference type="NCBI Taxonomy" id="9132"/>
    <lineage>
        <taxon>Eukaryota</taxon>
        <taxon>Metazoa</taxon>
        <taxon>Chordata</taxon>
        <taxon>Craniata</taxon>
        <taxon>Vertebrata</taxon>
        <taxon>Euteleostomi</taxon>
        <taxon>Archelosauria</taxon>
        <taxon>Archosauria</taxon>
        <taxon>Dinosauria</taxon>
        <taxon>Saurischia</taxon>
        <taxon>Theropoda</taxon>
        <taxon>Coelurosauria</taxon>
        <taxon>Aves</taxon>
        <taxon>Neognathae</taxon>
        <taxon>Neoaves</taxon>
        <taxon>Telluraves</taxon>
        <taxon>Australaves</taxon>
        <taxon>Passeriformes</taxon>
        <taxon>Artamidae</taxon>
        <taxon>Gymnorhina</taxon>
    </lineage>
</organism>
<feature type="non-terminal residue" evidence="1">
    <location>
        <position position="1"/>
    </location>
</feature>
<reference evidence="1 2" key="1">
    <citation type="submission" date="2019-09" db="EMBL/GenBank/DDBJ databases">
        <title>Bird 10,000 Genomes (B10K) Project - Family phase.</title>
        <authorList>
            <person name="Zhang G."/>
        </authorList>
    </citation>
    <scope>NUCLEOTIDE SEQUENCE [LARGE SCALE GENOMIC DNA]</scope>
    <source>
        <strain evidence="1">B10K-DU-002-05</strain>
        <tissue evidence="1">Muscle</tissue>
    </source>
</reference>
<protein>
    <submittedName>
        <fullName evidence="1">PO22 protein</fullName>
    </submittedName>
</protein>